<dbReference type="Gene3D" id="1.20.5.340">
    <property type="match status" value="1"/>
</dbReference>
<protein>
    <recommendedName>
        <fullName evidence="4">Transcriptional repressor Tup1 N-terminal domain-containing protein</fullName>
    </recommendedName>
</protein>
<keyword evidence="1" id="KW-0805">Transcription regulation</keyword>
<evidence type="ECO:0000256" key="1">
    <source>
        <dbReference type="ARBA" id="ARBA00023015"/>
    </source>
</evidence>
<reference evidence="5 6" key="1">
    <citation type="submission" date="2017-06" db="EMBL/GenBank/DDBJ databases">
        <title>Ant-infecting Ophiocordyceps genomes reveal a high diversity of potential behavioral manipulation genes and a possible major role for enterotoxins.</title>
        <authorList>
            <person name="De Bekker C."/>
            <person name="Evans H.C."/>
            <person name="Brachmann A."/>
            <person name="Hughes D.P."/>
        </authorList>
    </citation>
    <scope>NUCLEOTIDE SEQUENCE [LARGE SCALE GENOMIC DNA]</scope>
    <source>
        <strain evidence="5 6">Map16</strain>
    </source>
</reference>
<keyword evidence="2" id="KW-0804">Transcription</keyword>
<dbReference type="OrthoDB" id="5212710at2759"/>
<sequence length="132" mass="14915">MSLSTTSSSTPLSSWHHPSPSSLFSSSSWSFFSLPIIFFTTSIIATPTPPRNLPPVPARVPPYTHNLPRRLPQRRPSAWAQASEMQLVREKVYAMEQTHMTLKQKYDEEISELRRQPGAHPSVAPDFERTGL</sequence>
<dbReference type="Proteomes" id="UP000226431">
    <property type="component" value="Unassembled WGS sequence"/>
</dbReference>
<feature type="region of interest" description="Disordered" evidence="3">
    <location>
        <begin position="49"/>
        <end position="76"/>
    </location>
</feature>
<proteinExistence type="predicted"/>
<evidence type="ECO:0000313" key="6">
    <source>
        <dbReference type="Proteomes" id="UP000226431"/>
    </source>
</evidence>
<dbReference type="EMBL" id="NJES01000028">
    <property type="protein sequence ID" value="PHH80011.1"/>
    <property type="molecule type" value="Genomic_DNA"/>
</dbReference>
<dbReference type="STRING" id="2004952.A0A2C5ZL51"/>
<evidence type="ECO:0000256" key="3">
    <source>
        <dbReference type="SAM" id="MobiDB-lite"/>
    </source>
</evidence>
<name>A0A2C5ZL51_9HYPO</name>
<keyword evidence="6" id="KW-1185">Reference proteome</keyword>
<evidence type="ECO:0000259" key="4">
    <source>
        <dbReference type="Pfam" id="PF08581"/>
    </source>
</evidence>
<feature type="compositionally biased region" description="Pro residues" evidence="3">
    <location>
        <begin position="49"/>
        <end position="60"/>
    </location>
</feature>
<evidence type="ECO:0000256" key="2">
    <source>
        <dbReference type="ARBA" id="ARBA00023163"/>
    </source>
</evidence>
<organism evidence="5 6">
    <name type="scientific">Ophiocordyceps camponoti-rufipedis</name>
    <dbReference type="NCBI Taxonomy" id="2004952"/>
    <lineage>
        <taxon>Eukaryota</taxon>
        <taxon>Fungi</taxon>
        <taxon>Dikarya</taxon>
        <taxon>Ascomycota</taxon>
        <taxon>Pezizomycotina</taxon>
        <taxon>Sordariomycetes</taxon>
        <taxon>Hypocreomycetidae</taxon>
        <taxon>Hypocreales</taxon>
        <taxon>Ophiocordycipitaceae</taxon>
        <taxon>Ophiocordyceps</taxon>
    </lineage>
</organism>
<comment type="caution">
    <text evidence="5">The sequence shown here is derived from an EMBL/GenBank/DDBJ whole genome shotgun (WGS) entry which is preliminary data.</text>
</comment>
<dbReference type="InterPro" id="IPR013890">
    <property type="entry name" value="Tscrpt_rep_Tup1_N"/>
</dbReference>
<gene>
    <name evidence="5" type="ORF">CDD80_3140</name>
</gene>
<evidence type="ECO:0000313" key="5">
    <source>
        <dbReference type="EMBL" id="PHH80011.1"/>
    </source>
</evidence>
<feature type="region of interest" description="Disordered" evidence="3">
    <location>
        <begin position="113"/>
        <end position="132"/>
    </location>
</feature>
<accession>A0A2C5ZL51</accession>
<feature type="domain" description="Transcriptional repressor Tup1 N-terminal" evidence="4">
    <location>
        <begin position="80"/>
        <end position="116"/>
    </location>
</feature>
<dbReference type="AlphaFoldDB" id="A0A2C5ZL51"/>
<dbReference type="Pfam" id="PF08581">
    <property type="entry name" value="Tup_N"/>
    <property type="match status" value="1"/>
</dbReference>